<evidence type="ECO:0000259" key="9">
    <source>
        <dbReference type="Pfam" id="PF04547"/>
    </source>
</evidence>
<dbReference type="AlphaFoldDB" id="A0A3P7PX85"/>
<keyword evidence="6 8" id="KW-0472">Membrane</keyword>
<dbReference type="OrthoDB" id="296386at2759"/>
<evidence type="ECO:0000259" key="10">
    <source>
        <dbReference type="Pfam" id="PF16178"/>
    </source>
</evidence>
<accession>A0A3P7PX85</accession>
<feature type="transmembrane region" description="Helical" evidence="8">
    <location>
        <begin position="372"/>
        <end position="392"/>
    </location>
</feature>
<dbReference type="PANTHER" id="PTHR12308">
    <property type="entry name" value="ANOCTAMIN"/>
    <property type="match status" value="1"/>
</dbReference>
<dbReference type="GO" id="GO:0005886">
    <property type="term" value="C:plasma membrane"/>
    <property type="evidence" value="ECO:0007669"/>
    <property type="project" value="UniProtKB-SubCell"/>
</dbReference>
<comment type="similarity">
    <text evidence="2 8">Belongs to the anoctamin family.</text>
</comment>
<feature type="domain" description="Anoctamin dimerisation" evidence="10">
    <location>
        <begin position="17"/>
        <end position="279"/>
    </location>
</feature>
<evidence type="ECO:0000256" key="3">
    <source>
        <dbReference type="ARBA" id="ARBA00022475"/>
    </source>
</evidence>
<keyword evidence="7" id="KW-0325">Glycoprotein</keyword>
<dbReference type="InterPro" id="IPR007632">
    <property type="entry name" value="Anoctamin"/>
</dbReference>
<dbReference type="PANTHER" id="PTHR12308:SF84">
    <property type="entry name" value="ANOCTAMIN"/>
    <property type="match status" value="1"/>
</dbReference>
<dbReference type="Proteomes" id="UP000274756">
    <property type="component" value="Unassembled WGS sequence"/>
</dbReference>
<proteinExistence type="inferred from homology"/>
<dbReference type="Pfam" id="PF16178">
    <property type="entry name" value="Anoct_dimer"/>
    <property type="match status" value="1"/>
</dbReference>
<evidence type="ECO:0000256" key="7">
    <source>
        <dbReference type="ARBA" id="ARBA00023180"/>
    </source>
</evidence>
<comment type="subcellular location">
    <subcellularLocation>
        <location evidence="1">Cell membrane</location>
        <topology evidence="1">Multi-pass membrane protein</topology>
    </subcellularLocation>
    <subcellularLocation>
        <location evidence="8">Membrane</location>
        <topology evidence="8">Multi-pass membrane protein</topology>
    </subcellularLocation>
</comment>
<feature type="transmembrane region" description="Helical" evidence="8">
    <location>
        <begin position="676"/>
        <end position="699"/>
    </location>
</feature>
<evidence type="ECO:0000313" key="11">
    <source>
        <dbReference type="EMBL" id="VDN55543.1"/>
    </source>
</evidence>
<dbReference type="InterPro" id="IPR032394">
    <property type="entry name" value="Anoct_dimer"/>
</dbReference>
<feature type="transmembrane region" description="Helical" evidence="8">
    <location>
        <begin position="452"/>
        <end position="475"/>
    </location>
</feature>
<evidence type="ECO:0000256" key="1">
    <source>
        <dbReference type="ARBA" id="ARBA00004651"/>
    </source>
</evidence>
<feature type="domain" description="Anoctamin transmembrane" evidence="9">
    <location>
        <begin position="282"/>
        <end position="869"/>
    </location>
</feature>
<organism evidence="11 12">
    <name type="scientific">Dracunculus medinensis</name>
    <name type="common">Guinea worm</name>
    <dbReference type="NCBI Taxonomy" id="318479"/>
    <lineage>
        <taxon>Eukaryota</taxon>
        <taxon>Metazoa</taxon>
        <taxon>Ecdysozoa</taxon>
        <taxon>Nematoda</taxon>
        <taxon>Chromadorea</taxon>
        <taxon>Rhabditida</taxon>
        <taxon>Spirurina</taxon>
        <taxon>Dracunculoidea</taxon>
        <taxon>Dracunculidae</taxon>
        <taxon>Dracunculus</taxon>
    </lineage>
</organism>
<name>A0A3P7PX85_DRAME</name>
<feature type="transmembrane region" description="Helical" evidence="8">
    <location>
        <begin position="495"/>
        <end position="519"/>
    </location>
</feature>
<feature type="transmembrane region" description="Helical" evidence="8">
    <location>
        <begin position="539"/>
        <end position="560"/>
    </location>
</feature>
<evidence type="ECO:0000256" key="6">
    <source>
        <dbReference type="ARBA" id="ARBA00023136"/>
    </source>
</evidence>
<feature type="transmembrane region" description="Helical" evidence="8">
    <location>
        <begin position="290"/>
        <end position="320"/>
    </location>
</feature>
<feature type="transmembrane region" description="Helical" evidence="8">
    <location>
        <begin position="727"/>
        <end position="751"/>
    </location>
</feature>
<evidence type="ECO:0000256" key="5">
    <source>
        <dbReference type="ARBA" id="ARBA00022989"/>
    </source>
</evidence>
<dbReference type="Pfam" id="PF04547">
    <property type="entry name" value="Anoctamin"/>
    <property type="match status" value="1"/>
</dbReference>
<reference evidence="11 12" key="1">
    <citation type="submission" date="2018-11" db="EMBL/GenBank/DDBJ databases">
        <authorList>
            <consortium name="Pathogen Informatics"/>
        </authorList>
    </citation>
    <scope>NUCLEOTIDE SEQUENCE [LARGE SCALE GENOMIC DNA]</scope>
</reference>
<gene>
    <name evidence="11" type="ORF">DME_LOCUS5516</name>
</gene>
<feature type="transmembrane region" description="Helical" evidence="8">
    <location>
        <begin position="830"/>
        <end position="855"/>
    </location>
</feature>
<protein>
    <recommendedName>
        <fullName evidence="8">Anoctamin</fullName>
    </recommendedName>
</protein>
<keyword evidence="12" id="KW-1185">Reference proteome</keyword>
<evidence type="ECO:0000256" key="2">
    <source>
        <dbReference type="ARBA" id="ARBA00009671"/>
    </source>
</evidence>
<sequence>MQSEQLETERKNERYSYFADGRRRVDYVLAYHLIDNDFRDDLDDQRDSCEFSEDDDDIPHTYAFLGNLTRKAKRRRIYEENLIRKGLELEHIKGKYCNNIGFVLVHIPFDLLCRHAEKMGIELRVRTDLRPKRNVEGSMFDKILNKCGLFHFDKRTNKLIEEPRNQYYPFNYDDMECFVGYNNPENFFSSADRIFVVYDILSHTKFGRDGRVGIELMLQKEIYNAAYPLHEFLDYDNLRSGLCKKEVVKGVDELSGNNTRQLLYWLWAKLRYCYKFQPLFLIKEYFGSKLAMYFVLVGYYTKFLIPCSIIGLFCFMYGIFTFNTDIPSNEICSANGELQEILMCPICDRWCDYTKLNSSCFYSKLSYISDNISTVIFAIVMSIGATLFVEGWKRYNSDIAWRLGLLDTGSHEEGLRLAYLLQSLRVSNVRDPLTRRREPVPIPLSKRLPRAFASFITVIFFLCLILAAVIGTIIYRIVLLQVLYRVHSIRPFAMLFTSLTTATLNLVVILIMSYFYSYLALKLTDWEYPRTQSEFEKSYTVKVFLFQLINWYSSIFYVAFFKGTFSGLPGRRIFGLRPENCDPSGCMVELVISLATIMLGKTLYNSAMEFFNPVFLTIFRGFTLKIPESRSTRIEKFRREKKKEMDSICISVPRWEWDYALTPIYEQFLFDEYLDIAIQFGFVTLFVSAFPLAPFFALINNVLESRLDAYKFVVAMRRPIPERAKDIGIWLSIIDAIGKAAVITNAFVIAFTSDFIPRLVHIYRYSNLVGYISSKLSIFEPSSLHPAEWSQWHNVTKCWFIDYRKPPCSLSPRIGCDDAYGVTDLWWTVLAFRLGFVVVFAHVVFIIKAFISYIIPDVPSRIFIQLQRQRSSSFDFMSTGTY</sequence>
<evidence type="ECO:0000256" key="8">
    <source>
        <dbReference type="RuleBase" id="RU280814"/>
    </source>
</evidence>
<evidence type="ECO:0000313" key="12">
    <source>
        <dbReference type="Proteomes" id="UP000274756"/>
    </source>
</evidence>
<dbReference type="InterPro" id="IPR049452">
    <property type="entry name" value="Anoctamin_TM"/>
</dbReference>
<dbReference type="GO" id="GO:0046983">
    <property type="term" value="F:protein dimerization activity"/>
    <property type="evidence" value="ECO:0007669"/>
    <property type="project" value="InterPro"/>
</dbReference>
<dbReference type="GO" id="GO:0005254">
    <property type="term" value="F:chloride channel activity"/>
    <property type="evidence" value="ECO:0007669"/>
    <property type="project" value="TreeGrafter"/>
</dbReference>
<evidence type="ECO:0000256" key="4">
    <source>
        <dbReference type="ARBA" id="ARBA00022692"/>
    </source>
</evidence>
<dbReference type="EMBL" id="UYYG01001152">
    <property type="protein sequence ID" value="VDN55543.1"/>
    <property type="molecule type" value="Genomic_DNA"/>
</dbReference>
<keyword evidence="5 8" id="KW-1133">Transmembrane helix</keyword>
<keyword evidence="4 8" id="KW-0812">Transmembrane</keyword>
<keyword evidence="3" id="KW-1003">Cell membrane</keyword>